<dbReference type="Proteomes" id="UP000004642">
    <property type="component" value="Unassembled WGS sequence"/>
</dbReference>
<dbReference type="GO" id="GO:0000160">
    <property type="term" value="P:phosphorelay signal transduction system"/>
    <property type="evidence" value="ECO:0007669"/>
    <property type="project" value="InterPro"/>
</dbReference>
<evidence type="ECO:0000256" key="2">
    <source>
        <dbReference type="ARBA" id="ARBA00023125"/>
    </source>
</evidence>
<protein>
    <submittedName>
        <fullName evidence="6">Nitrate/nitrite response regulator protein</fullName>
    </submittedName>
</protein>
<evidence type="ECO:0000259" key="5">
    <source>
        <dbReference type="PROSITE" id="PS50110"/>
    </source>
</evidence>
<gene>
    <name evidence="6" type="ORF">LTSEALA_3324</name>
</gene>
<comment type="caution">
    <text evidence="6">The sequence shown here is derived from an EMBL/GenBank/DDBJ whole genome shotgun (WGS) entry which is preliminary data.</text>
</comment>
<keyword evidence="3" id="KW-0804">Transcription</keyword>
<dbReference type="Pfam" id="PF00072">
    <property type="entry name" value="Response_reg"/>
    <property type="match status" value="1"/>
</dbReference>
<dbReference type="EMBL" id="AFCJ01001430">
    <property type="protein sequence ID" value="EHC36545.1"/>
    <property type="molecule type" value="Genomic_DNA"/>
</dbReference>
<reference evidence="6 7" key="1">
    <citation type="journal article" date="2011" name="BMC Genomics">
        <title>Genome sequencing reveals diversification of virulence factor content and possible host adaptation in distinct subpopulations of Salmonella enterica.</title>
        <authorList>
            <person name="den Bakker H.C."/>
            <person name="Moreno Switt A.I."/>
            <person name="Govoni G."/>
            <person name="Cummings C.A."/>
            <person name="Ranieri M.L."/>
            <person name="Degoricija L."/>
            <person name="Hoelzer K."/>
            <person name="Rodriguez-Rivera L.D."/>
            <person name="Brown S."/>
            <person name="Bolchacova E."/>
            <person name="Furtado M.R."/>
            <person name="Wiedmann M."/>
        </authorList>
    </citation>
    <scope>NUCLEOTIDE SEQUENCE [LARGE SCALE GENOMIC DNA]</scope>
    <source>
        <strain evidence="6 7">R6-377</strain>
    </source>
</reference>
<evidence type="ECO:0000313" key="6">
    <source>
        <dbReference type="EMBL" id="EHC36545.1"/>
    </source>
</evidence>
<sequence length="87" mass="9186">MRRGIRQLLELDPAFHVVAEAGDGASAIDLANRIEPDLILLDLNMKGLSGLDTLNALRRDGVTAQIIILTVSDSASDIYALIDAGAA</sequence>
<dbReference type="InterPro" id="IPR001789">
    <property type="entry name" value="Sig_transdc_resp-reg_receiver"/>
</dbReference>
<dbReference type="AlphaFoldDB" id="G5LR36"/>
<name>G5LR36_SALET</name>
<proteinExistence type="predicted"/>
<dbReference type="SUPFAM" id="SSF52172">
    <property type="entry name" value="CheY-like"/>
    <property type="match status" value="1"/>
</dbReference>
<dbReference type="Gene3D" id="3.40.50.2300">
    <property type="match status" value="1"/>
</dbReference>
<evidence type="ECO:0000256" key="1">
    <source>
        <dbReference type="ARBA" id="ARBA00023015"/>
    </source>
</evidence>
<keyword evidence="1" id="KW-0805">Transcription regulation</keyword>
<feature type="domain" description="Response regulatory" evidence="5">
    <location>
        <begin position="1"/>
        <end position="87"/>
    </location>
</feature>
<organism evidence="6 7">
    <name type="scientific">Salmonella enterica subsp. enterica serovar Alachua str. R6-377</name>
    <dbReference type="NCBI Taxonomy" id="913241"/>
    <lineage>
        <taxon>Bacteria</taxon>
        <taxon>Pseudomonadati</taxon>
        <taxon>Pseudomonadota</taxon>
        <taxon>Gammaproteobacteria</taxon>
        <taxon>Enterobacterales</taxon>
        <taxon>Enterobacteriaceae</taxon>
        <taxon>Salmonella</taxon>
    </lineage>
</organism>
<keyword evidence="2" id="KW-0238">DNA-binding</keyword>
<dbReference type="PANTHER" id="PTHR43214">
    <property type="entry name" value="TWO-COMPONENT RESPONSE REGULATOR"/>
    <property type="match status" value="1"/>
</dbReference>
<accession>G5LR36</accession>
<dbReference type="PROSITE" id="PS50110">
    <property type="entry name" value="RESPONSE_REGULATORY"/>
    <property type="match status" value="1"/>
</dbReference>
<feature type="non-terminal residue" evidence="6">
    <location>
        <position position="87"/>
    </location>
</feature>
<dbReference type="InterPro" id="IPR011006">
    <property type="entry name" value="CheY-like_superfamily"/>
</dbReference>
<dbReference type="GO" id="GO:0003677">
    <property type="term" value="F:DNA binding"/>
    <property type="evidence" value="ECO:0007669"/>
    <property type="project" value="UniProtKB-KW"/>
</dbReference>
<feature type="modified residue" description="4-aspartylphosphate" evidence="4">
    <location>
        <position position="42"/>
    </location>
</feature>
<evidence type="ECO:0000256" key="3">
    <source>
        <dbReference type="ARBA" id="ARBA00023163"/>
    </source>
</evidence>
<keyword evidence="4" id="KW-0597">Phosphoprotein</keyword>
<dbReference type="PANTHER" id="PTHR43214:SF41">
    <property type="entry name" value="NITRATE_NITRITE RESPONSE REGULATOR PROTEIN NARP"/>
    <property type="match status" value="1"/>
</dbReference>
<evidence type="ECO:0000313" key="7">
    <source>
        <dbReference type="Proteomes" id="UP000004642"/>
    </source>
</evidence>
<evidence type="ECO:0000256" key="4">
    <source>
        <dbReference type="PROSITE-ProRule" id="PRU00169"/>
    </source>
</evidence>
<dbReference type="InterPro" id="IPR039420">
    <property type="entry name" value="WalR-like"/>
</dbReference>